<dbReference type="RefSeq" id="WP_274322492.1">
    <property type="nucleotide sequence ID" value="NZ_CP118158.1"/>
</dbReference>
<feature type="transmembrane region" description="Helical" evidence="7">
    <location>
        <begin position="41"/>
        <end position="61"/>
    </location>
</feature>
<evidence type="ECO:0000256" key="2">
    <source>
        <dbReference type="ARBA" id="ARBA00022448"/>
    </source>
</evidence>
<evidence type="ECO:0000256" key="3">
    <source>
        <dbReference type="ARBA" id="ARBA00022475"/>
    </source>
</evidence>
<feature type="transmembrane region" description="Helical" evidence="7">
    <location>
        <begin position="97"/>
        <end position="119"/>
    </location>
</feature>
<evidence type="ECO:0000256" key="5">
    <source>
        <dbReference type="ARBA" id="ARBA00022989"/>
    </source>
</evidence>
<feature type="transmembrane region" description="Helical" evidence="7">
    <location>
        <begin position="382"/>
        <end position="404"/>
    </location>
</feature>
<evidence type="ECO:0000313" key="10">
    <source>
        <dbReference type="Proteomes" id="UP001596432"/>
    </source>
</evidence>
<dbReference type="SUPFAM" id="SSF103473">
    <property type="entry name" value="MFS general substrate transporter"/>
    <property type="match status" value="1"/>
</dbReference>
<gene>
    <name evidence="9" type="ORF">ACFQMA_16405</name>
</gene>
<accession>A0ABD5Y7C2</accession>
<keyword evidence="10" id="KW-1185">Reference proteome</keyword>
<evidence type="ECO:0000256" key="7">
    <source>
        <dbReference type="SAM" id="Phobius"/>
    </source>
</evidence>
<dbReference type="Proteomes" id="UP001596432">
    <property type="component" value="Unassembled WGS sequence"/>
</dbReference>
<reference evidence="9 10" key="1">
    <citation type="journal article" date="2019" name="Int. J. Syst. Evol. Microbiol.">
        <title>The Global Catalogue of Microorganisms (GCM) 10K type strain sequencing project: providing services to taxonomists for standard genome sequencing and annotation.</title>
        <authorList>
            <consortium name="The Broad Institute Genomics Platform"/>
            <consortium name="The Broad Institute Genome Sequencing Center for Infectious Disease"/>
            <person name="Wu L."/>
            <person name="Ma J."/>
        </authorList>
    </citation>
    <scope>NUCLEOTIDE SEQUENCE [LARGE SCALE GENOMIC DNA]</scope>
    <source>
        <strain evidence="9 10">XZYJT29</strain>
    </source>
</reference>
<feature type="transmembrane region" description="Helical" evidence="7">
    <location>
        <begin position="274"/>
        <end position="301"/>
    </location>
</feature>
<dbReference type="PANTHER" id="PTHR43414:SF6">
    <property type="entry name" value="MULTIDRUG RESISTANCE PROTEIN MDTG"/>
    <property type="match status" value="1"/>
</dbReference>
<feature type="transmembrane region" description="Helical" evidence="7">
    <location>
        <begin position="163"/>
        <end position="181"/>
    </location>
</feature>
<dbReference type="PROSITE" id="PS50850">
    <property type="entry name" value="MFS"/>
    <property type="match status" value="1"/>
</dbReference>
<keyword evidence="5 7" id="KW-1133">Transmembrane helix</keyword>
<dbReference type="Gene3D" id="1.20.1250.20">
    <property type="entry name" value="MFS general substrate transporter like domains"/>
    <property type="match status" value="2"/>
</dbReference>
<dbReference type="InterPro" id="IPR020846">
    <property type="entry name" value="MFS_dom"/>
</dbReference>
<keyword evidence="4 7" id="KW-0812">Transmembrane</keyword>
<feature type="transmembrane region" description="Helical" evidence="7">
    <location>
        <begin position="307"/>
        <end position="328"/>
    </location>
</feature>
<feature type="transmembrane region" description="Helical" evidence="7">
    <location>
        <begin position="73"/>
        <end position="91"/>
    </location>
</feature>
<dbReference type="EMBL" id="JBHTAS010000001">
    <property type="protein sequence ID" value="MFC7141407.1"/>
    <property type="molecule type" value="Genomic_DNA"/>
</dbReference>
<dbReference type="InterPro" id="IPR036259">
    <property type="entry name" value="MFS_trans_sf"/>
</dbReference>
<feature type="domain" description="Major facilitator superfamily (MFS) profile" evidence="8">
    <location>
        <begin position="7"/>
        <end position="406"/>
    </location>
</feature>
<evidence type="ECO:0000259" key="8">
    <source>
        <dbReference type="PROSITE" id="PS50850"/>
    </source>
</evidence>
<comment type="caution">
    <text evidence="9">The sequence shown here is derived from an EMBL/GenBank/DDBJ whole genome shotgun (WGS) entry which is preliminary data.</text>
</comment>
<keyword evidence="6 7" id="KW-0472">Membrane</keyword>
<protein>
    <submittedName>
        <fullName evidence="9">MFS transporter</fullName>
    </submittedName>
</protein>
<keyword evidence="3" id="KW-1003">Cell membrane</keyword>
<name>A0ABD5Y7C2_9EURY</name>
<dbReference type="Pfam" id="PF07690">
    <property type="entry name" value="MFS_1"/>
    <property type="match status" value="1"/>
</dbReference>
<keyword evidence="2" id="KW-0813">Transport</keyword>
<dbReference type="GO" id="GO:0005886">
    <property type="term" value="C:plasma membrane"/>
    <property type="evidence" value="ECO:0007669"/>
    <property type="project" value="UniProtKB-SubCell"/>
</dbReference>
<dbReference type="PANTHER" id="PTHR43414">
    <property type="entry name" value="MULTIDRUG RESISTANCE PROTEIN MDTG"/>
    <property type="match status" value="1"/>
</dbReference>
<sequence>MTDTGKQLRALYFTRFASSFGLITLLTLLSEFIKVLGAEGFILGLFATGLTFAQAVGIIPISWAADRYDKRTILLGGLGMSVFVYLGFAFVETSWQFIAVRAVQGIAATAAGLIGLALVGDLARESERANTIGTSNAWRFAAAIGGTFSAGILYDLFGFDAVFALLMVMAASAFVVVWIWVEPDDTRIHGFPFTDLAFNKRILTMTSFRAQYAVAVTLVRTWVPIYAGLSAADGGLGFEAATAISVVIAAEKFTNMLCQPYTGGLSDKFGRARFVFIGGLFYGTVAVVVPFTPAIGGALALPTTFPFLGTLSAAFLPLVVLNGLLGVADSIREPASMALFADEGKGKGVASSFGVRDLVWRPGSVLAPLAGGWLTSNVGIDWVFFLGGAFAFTGVFAFLGILSYNHGRDALAAW</sequence>
<evidence type="ECO:0000256" key="4">
    <source>
        <dbReference type="ARBA" id="ARBA00022692"/>
    </source>
</evidence>
<evidence type="ECO:0000256" key="6">
    <source>
        <dbReference type="ARBA" id="ARBA00023136"/>
    </source>
</evidence>
<organism evidence="9 10">
    <name type="scientific">Halosimplex aquaticum</name>
    <dbReference type="NCBI Taxonomy" id="3026162"/>
    <lineage>
        <taxon>Archaea</taxon>
        <taxon>Methanobacteriati</taxon>
        <taxon>Methanobacteriota</taxon>
        <taxon>Stenosarchaea group</taxon>
        <taxon>Halobacteria</taxon>
        <taxon>Halobacteriales</taxon>
        <taxon>Haloarculaceae</taxon>
        <taxon>Halosimplex</taxon>
    </lineage>
</organism>
<evidence type="ECO:0000256" key="1">
    <source>
        <dbReference type="ARBA" id="ARBA00004651"/>
    </source>
</evidence>
<evidence type="ECO:0000313" key="9">
    <source>
        <dbReference type="EMBL" id="MFC7141407.1"/>
    </source>
</evidence>
<feature type="transmembrane region" description="Helical" evidence="7">
    <location>
        <begin position="140"/>
        <end position="157"/>
    </location>
</feature>
<dbReference type="InterPro" id="IPR011701">
    <property type="entry name" value="MFS"/>
</dbReference>
<dbReference type="AlphaFoldDB" id="A0ABD5Y7C2"/>
<feature type="transmembrane region" description="Helical" evidence="7">
    <location>
        <begin position="12"/>
        <end position="29"/>
    </location>
</feature>
<proteinExistence type="predicted"/>
<comment type="subcellular location">
    <subcellularLocation>
        <location evidence="1">Cell membrane</location>
        <topology evidence="1">Multi-pass membrane protein</topology>
    </subcellularLocation>
</comment>
<dbReference type="GeneID" id="78821720"/>